<dbReference type="PANTHER" id="PTHR33926">
    <property type="entry name" value="PROTEIN TIC 22, CHLOROPLASTIC"/>
    <property type="match status" value="1"/>
</dbReference>
<organism evidence="5 6">
    <name type="scientific">Elliptochloris bilobata</name>
    <dbReference type="NCBI Taxonomy" id="381761"/>
    <lineage>
        <taxon>Eukaryota</taxon>
        <taxon>Viridiplantae</taxon>
        <taxon>Chlorophyta</taxon>
        <taxon>core chlorophytes</taxon>
        <taxon>Trebouxiophyceae</taxon>
        <taxon>Trebouxiophyceae incertae sedis</taxon>
        <taxon>Elliptochloris clade</taxon>
        <taxon>Elliptochloris</taxon>
    </lineage>
</organism>
<dbReference type="InterPro" id="IPR007378">
    <property type="entry name" value="Tic22-like"/>
</dbReference>
<dbReference type="Gene3D" id="3.40.1350.100">
    <property type="match status" value="1"/>
</dbReference>
<name>A0AAW1RDN3_9CHLO</name>
<feature type="compositionally biased region" description="Polar residues" evidence="4">
    <location>
        <begin position="1"/>
        <end position="12"/>
    </location>
</feature>
<dbReference type="GO" id="GO:0009507">
    <property type="term" value="C:chloroplast"/>
    <property type="evidence" value="ECO:0007669"/>
    <property type="project" value="UniProtKB-SubCell"/>
</dbReference>
<evidence type="ECO:0000256" key="3">
    <source>
        <dbReference type="ARBA" id="ARBA00022640"/>
    </source>
</evidence>
<dbReference type="EMBL" id="JALJOU010000044">
    <property type="protein sequence ID" value="KAK9831849.1"/>
    <property type="molecule type" value="Genomic_DNA"/>
</dbReference>
<dbReference type="AlphaFoldDB" id="A0AAW1RDN3"/>
<gene>
    <name evidence="5" type="ORF">WJX81_001220</name>
</gene>
<feature type="region of interest" description="Disordered" evidence="4">
    <location>
        <begin position="1"/>
        <end position="35"/>
    </location>
</feature>
<dbReference type="PANTHER" id="PTHR33926:SF4">
    <property type="entry name" value="PROTEIN TIC 22, CHLOROPLASTIC"/>
    <property type="match status" value="1"/>
</dbReference>
<sequence length="306" mass="32204">MGQQLGPKQNNPRPVPSLASVSSTSGRRRRRAQPVAELAAEAQDIKSRLASVPVYTVANKKNEFVLVSGDGESDAKQLGLLFFSEPDAEAMVEKIREQNPKLAKQSRVLKVTVDKVYDFAITPDGAGMPGANGASVIFRFMPDAKEVQSALELYREAGIAVGGFAGVPVFQAEGLTVKTERARYTPLFLARADLDAAVGNAYKKKGGEREAGASAEVAAAAEADQRAQAALAAAEGKDRRAQQAEATEAALSLAKAEGRLRALRAEGLPKVEVGSLEEVIGKMQADSSGEWASVMFIPAGALAAPP</sequence>
<evidence type="ECO:0000256" key="1">
    <source>
        <dbReference type="ARBA" id="ARBA00004229"/>
    </source>
</evidence>
<comment type="subcellular location">
    <subcellularLocation>
        <location evidence="1">Plastid</location>
        <location evidence="1">Chloroplast</location>
    </subcellularLocation>
</comment>
<dbReference type="GO" id="GO:0015031">
    <property type="term" value="P:protein transport"/>
    <property type="evidence" value="ECO:0007669"/>
    <property type="project" value="InterPro"/>
</dbReference>
<comment type="caution">
    <text evidence="5">The sequence shown here is derived from an EMBL/GenBank/DDBJ whole genome shotgun (WGS) entry which is preliminary data.</text>
</comment>
<evidence type="ECO:0000256" key="2">
    <source>
        <dbReference type="ARBA" id="ARBA00022528"/>
    </source>
</evidence>
<reference evidence="5 6" key="1">
    <citation type="journal article" date="2024" name="Nat. Commun.">
        <title>Phylogenomics reveals the evolutionary origins of lichenization in chlorophyte algae.</title>
        <authorList>
            <person name="Puginier C."/>
            <person name="Libourel C."/>
            <person name="Otte J."/>
            <person name="Skaloud P."/>
            <person name="Haon M."/>
            <person name="Grisel S."/>
            <person name="Petersen M."/>
            <person name="Berrin J.G."/>
            <person name="Delaux P.M."/>
            <person name="Dal Grande F."/>
            <person name="Keller J."/>
        </authorList>
    </citation>
    <scope>NUCLEOTIDE SEQUENCE [LARGE SCALE GENOMIC DNA]</scope>
    <source>
        <strain evidence="5 6">SAG 245.80</strain>
    </source>
</reference>
<accession>A0AAW1RDN3</accession>
<keyword evidence="3" id="KW-0934">Plastid</keyword>
<dbReference type="Pfam" id="PF04278">
    <property type="entry name" value="Tic22"/>
    <property type="match status" value="1"/>
</dbReference>
<keyword evidence="6" id="KW-1185">Reference proteome</keyword>
<evidence type="ECO:0000313" key="6">
    <source>
        <dbReference type="Proteomes" id="UP001445335"/>
    </source>
</evidence>
<evidence type="ECO:0000313" key="5">
    <source>
        <dbReference type="EMBL" id="KAK9831849.1"/>
    </source>
</evidence>
<evidence type="ECO:0000256" key="4">
    <source>
        <dbReference type="SAM" id="MobiDB-lite"/>
    </source>
</evidence>
<proteinExistence type="predicted"/>
<keyword evidence="2" id="KW-0150">Chloroplast</keyword>
<dbReference type="Proteomes" id="UP001445335">
    <property type="component" value="Unassembled WGS sequence"/>
</dbReference>
<protein>
    <submittedName>
        <fullName evidence="5">Uncharacterized protein</fullName>
    </submittedName>
</protein>